<comment type="caution">
    <text evidence="1">The sequence shown here is derived from an EMBL/GenBank/DDBJ whole genome shotgun (WGS) entry which is preliminary data.</text>
</comment>
<name>A0A3D9ZTP2_9ACTN</name>
<dbReference type="Gene3D" id="3.90.79.10">
    <property type="entry name" value="Nucleoside Triphosphate Pyrophosphohydrolase"/>
    <property type="match status" value="1"/>
</dbReference>
<keyword evidence="2" id="KW-1185">Reference proteome</keyword>
<dbReference type="AlphaFoldDB" id="A0A3D9ZTP2"/>
<dbReference type="InterPro" id="IPR015797">
    <property type="entry name" value="NUDIX_hydrolase-like_dom_sf"/>
</dbReference>
<gene>
    <name evidence="1" type="ORF">DFJ67_6816</name>
</gene>
<evidence type="ECO:0000313" key="2">
    <source>
        <dbReference type="Proteomes" id="UP000256913"/>
    </source>
</evidence>
<evidence type="ECO:0000313" key="1">
    <source>
        <dbReference type="EMBL" id="REG00759.1"/>
    </source>
</evidence>
<accession>A0A3D9ZTP2</accession>
<organism evidence="1 2">
    <name type="scientific">Asanoa ferruginea</name>
    <dbReference type="NCBI Taxonomy" id="53367"/>
    <lineage>
        <taxon>Bacteria</taxon>
        <taxon>Bacillati</taxon>
        <taxon>Actinomycetota</taxon>
        <taxon>Actinomycetes</taxon>
        <taxon>Micromonosporales</taxon>
        <taxon>Micromonosporaceae</taxon>
        <taxon>Asanoa</taxon>
    </lineage>
</organism>
<reference evidence="1 2" key="1">
    <citation type="submission" date="2018-08" db="EMBL/GenBank/DDBJ databases">
        <title>Sequencing the genomes of 1000 actinobacteria strains.</title>
        <authorList>
            <person name="Klenk H.-P."/>
        </authorList>
    </citation>
    <scope>NUCLEOTIDE SEQUENCE [LARGE SCALE GENOMIC DNA]</scope>
    <source>
        <strain evidence="1 2">DSM 44099</strain>
    </source>
</reference>
<dbReference type="SUPFAM" id="SSF55811">
    <property type="entry name" value="Nudix"/>
    <property type="match status" value="1"/>
</dbReference>
<sequence length="215" mass="24895">MFAEIKEVVQWSSVPLLWLSGKANRKRLSGARIEIIAMIMCSRPTPSLLMVQSVYDDCWMPAQEGVNYRESFLAAVARGLSEECDVSIFDREGQLKSNYYLRDIEYVDTLWLPYERWGERAVVGGSEDNFFSQIQMRKKAYWAAFIIVDQMKAVQGRPNLREVNRVEWKTFDNAATLIRGNRSDKAELLFRCLQKGMQHLVGSRRADEWLPELAD</sequence>
<evidence type="ECO:0008006" key="3">
    <source>
        <dbReference type="Google" id="ProtNLM"/>
    </source>
</evidence>
<dbReference type="EMBL" id="QUMQ01000001">
    <property type="protein sequence ID" value="REG00759.1"/>
    <property type="molecule type" value="Genomic_DNA"/>
</dbReference>
<proteinExistence type="predicted"/>
<protein>
    <recommendedName>
        <fullName evidence="3">Nudix hydrolase domain-containing protein</fullName>
    </recommendedName>
</protein>
<dbReference type="Proteomes" id="UP000256913">
    <property type="component" value="Unassembled WGS sequence"/>
</dbReference>